<name>A0A815J3P6_ADIRI</name>
<evidence type="ECO:0000256" key="1">
    <source>
        <dbReference type="ARBA" id="ARBA00022737"/>
    </source>
</evidence>
<evidence type="ECO:0000313" key="4">
    <source>
        <dbReference type="Proteomes" id="UP000663828"/>
    </source>
</evidence>
<dbReference type="AlphaFoldDB" id="A0A815J3P6"/>
<evidence type="ECO:0000313" key="2">
    <source>
        <dbReference type="EMBL" id="CAF1375177.1"/>
    </source>
</evidence>
<dbReference type="InterPro" id="IPR011042">
    <property type="entry name" value="6-blade_b-propeller_TolB-like"/>
</dbReference>
<evidence type="ECO:0000313" key="3">
    <source>
        <dbReference type="EMBL" id="CAF1432348.1"/>
    </source>
</evidence>
<protein>
    <submittedName>
        <fullName evidence="2">Uncharacterized protein</fullName>
    </submittedName>
</protein>
<sequence>MVADISVSDYGRHEVRRWKIGDRNGEVVAGGNGQGNRLDQLYAPCGVFVDKDHSVYVVDSGNHRVMRWCADSREGNGIVGGNGKG</sequence>
<dbReference type="Pfam" id="PF01436">
    <property type="entry name" value="NHL"/>
    <property type="match status" value="1"/>
</dbReference>
<reference evidence="2" key="1">
    <citation type="submission" date="2021-02" db="EMBL/GenBank/DDBJ databases">
        <authorList>
            <person name="Nowell W R."/>
        </authorList>
    </citation>
    <scope>NUCLEOTIDE SEQUENCE</scope>
</reference>
<organism evidence="2 4">
    <name type="scientific">Adineta ricciae</name>
    <name type="common">Rotifer</name>
    <dbReference type="NCBI Taxonomy" id="249248"/>
    <lineage>
        <taxon>Eukaryota</taxon>
        <taxon>Metazoa</taxon>
        <taxon>Spiralia</taxon>
        <taxon>Gnathifera</taxon>
        <taxon>Rotifera</taxon>
        <taxon>Eurotatoria</taxon>
        <taxon>Bdelloidea</taxon>
        <taxon>Adinetida</taxon>
        <taxon>Adinetidae</taxon>
        <taxon>Adineta</taxon>
    </lineage>
</organism>
<dbReference type="SUPFAM" id="SSF101898">
    <property type="entry name" value="NHL repeat"/>
    <property type="match status" value="1"/>
</dbReference>
<accession>A0A815J3P6</accession>
<gene>
    <name evidence="3" type="ORF">EDS130_LOCUS38294</name>
    <name evidence="2" type="ORF">XAT740_LOCUS32761</name>
</gene>
<comment type="caution">
    <text evidence="2">The sequence shown here is derived from an EMBL/GenBank/DDBJ whole genome shotgun (WGS) entry which is preliminary data.</text>
</comment>
<dbReference type="OrthoDB" id="10017303at2759"/>
<dbReference type="EMBL" id="CAJNOJ010000396">
    <property type="protein sequence ID" value="CAF1432348.1"/>
    <property type="molecule type" value="Genomic_DNA"/>
</dbReference>
<keyword evidence="1" id="KW-0677">Repeat</keyword>
<dbReference type="Proteomes" id="UP000663828">
    <property type="component" value="Unassembled WGS sequence"/>
</dbReference>
<keyword evidence="4" id="KW-1185">Reference proteome</keyword>
<dbReference type="Gene3D" id="2.120.10.30">
    <property type="entry name" value="TolB, C-terminal domain"/>
    <property type="match status" value="1"/>
</dbReference>
<dbReference type="EMBL" id="CAJNOR010003080">
    <property type="protein sequence ID" value="CAF1375177.1"/>
    <property type="molecule type" value="Genomic_DNA"/>
</dbReference>
<proteinExistence type="predicted"/>
<dbReference type="Proteomes" id="UP000663852">
    <property type="component" value="Unassembled WGS sequence"/>
</dbReference>
<dbReference type="InterPro" id="IPR001258">
    <property type="entry name" value="NHL_repeat"/>
</dbReference>